<dbReference type="InterPro" id="IPR047661">
    <property type="entry name" value="IstB"/>
</dbReference>
<dbReference type="SUPFAM" id="SSF52540">
    <property type="entry name" value="P-loop containing nucleoside triphosphate hydrolases"/>
    <property type="match status" value="1"/>
</dbReference>
<dbReference type="PANTHER" id="PTHR30050">
    <property type="entry name" value="CHROMOSOMAL REPLICATION INITIATOR PROTEIN DNAA"/>
    <property type="match status" value="1"/>
</dbReference>
<dbReference type="AlphaFoldDB" id="A0A4R2FZM8"/>
<evidence type="ECO:0000259" key="3">
    <source>
        <dbReference type="Pfam" id="PF01695"/>
    </source>
</evidence>
<comment type="caution">
    <text evidence="4">The sequence shown here is derived from an EMBL/GenBank/DDBJ whole genome shotgun (WGS) entry which is preliminary data.</text>
</comment>
<evidence type="ECO:0000313" key="4">
    <source>
        <dbReference type="EMBL" id="TCO00620.1"/>
    </source>
</evidence>
<name>A0A4R2FZM8_9BACT</name>
<reference evidence="4 5" key="1">
    <citation type="submission" date="2019-03" db="EMBL/GenBank/DDBJ databases">
        <title>Genomic Encyclopedia of Type Strains, Phase IV (KMG-IV): sequencing the most valuable type-strain genomes for metagenomic binning, comparative biology and taxonomic classification.</title>
        <authorList>
            <person name="Goeker M."/>
        </authorList>
    </citation>
    <scope>NUCLEOTIDE SEQUENCE [LARGE SCALE GENOMIC DNA]</scope>
    <source>
        <strain evidence="4 5">DSM 24179</strain>
    </source>
</reference>
<organism evidence="4 5">
    <name type="scientific">Natronoflexus pectinivorans</name>
    <dbReference type="NCBI Taxonomy" id="682526"/>
    <lineage>
        <taxon>Bacteria</taxon>
        <taxon>Pseudomonadati</taxon>
        <taxon>Bacteroidota</taxon>
        <taxon>Bacteroidia</taxon>
        <taxon>Marinilabiliales</taxon>
        <taxon>Marinilabiliaceae</taxon>
        <taxon>Natronoflexus</taxon>
    </lineage>
</organism>
<dbReference type="Pfam" id="PF01695">
    <property type="entry name" value="IstB_IS21"/>
    <property type="match status" value="1"/>
</dbReference>
<dbReference type="InterPro" id="IPR002611">
    <property type="entry name" value="IstB_ATP-bd"/>
</dbReference>
<keyword evidence="5" id="KW-1185">Reference proteome</keyword>
<protein>
    <submittedName>
        <fullName evidence="4">DNA replication protein DnaC</fullName>
    </submittedName>
</protein>
<dbReference type="InterPro" id="IPR027417">
    <property type="entry name" value="P-loop_NTPase"/>
</dbReference>
<evidence type="ECO:0000256" key="2">
    <source>
        <dbReference type="ARBA" id="ARBA00022840"/>
    </source>
</evidence>
<keyword evidence="1" id="KW-0547">Nucleotide-binding</keyword>
<dbReference type="PIRSF" id="PIRSF003073">
    <property type="entry name" value="DNAC_TnpB_IstB"/>
    <property type="match status" value="1"/>
</dbReference>
<accession>A0A4R2FZM8</accession>
<evidence type="ECO:0000256" key="1">
    <source>
        <dbReference type="ARBA" id="ARBA00022741"/>
    </source>
</evidence>
<dbReference type="RefSeq" id="WP_132435693.1">
    <property type="nucleotide sequence ID" value="NZ_SLWK01000036.1"/>
</dbReference>
<feature type="domain" description="IstB-like ATP-binding" evidence="3">
    <location>
        <begin position="9"/>
        <end position="238"/>
    </location>
</feature>
<sequence length="243" mass="27876">MNIQTIEKVKHMKLHGLERAYNQLFDTDGNQDLTFDEKLAILIDAEYDDRFDRKLQRYIKTANFKQKASMEQINYQAHRNLDKNLMIKLQRCDWIKKGRDILLTGPTGVGKSFIGCALGYHACTNELSTLYTTANKLIDRLVYAKADGSYPKEIKKIAKCDLLIIDDFGLKPLDATARNMFMEIIDDRHGVKSTIISSQIPIKQWFDVIGDPTVADAIMDRLYNGAYRIEMQGESMRKLIAKS</sequence>
<dbReference type="GO" id="GO:0006260">
    <property type="term" value="P:DNA replication"/>
    <property type="evidence" value="ECO:0007669"/>
    <property type="project" value="TreeGrafter"/>
</dbReference>
<dbReference type="NCBIfam" id="NF038214">
    <property type="entry name" value="IS21_help_AAA"/>
    <property type="match status" value="1"/>
</dbReference>
<keyword evidence="2" id="KW-0067">ATP-binding</keyword>
<dbReference type="Proteomes" id="UP000295221">
    <property type="component" value="Unassembled WGS sequence"/>
</dbReference>
<dbReference type="OrthoDB" id="8064373at2"/>
<evidence type="ECO:0000313" key="5">
    <source>
        <dbReference type="Proteomes" id="UP000295221"/>
    </source>
</evidence>
<dbReference type="PANTHER" id="PTHR30050:SF4">
    <property type="entry name" value="ATP-BINDING PROTEIN RV3427C IN INSERTION SEQUENCE-RELATED"/>
    <property type="match status" value="1"/>
</dbReference>
<gene>
    <name evidence="4" type="ORF">EV194_1361</name>
</gene>
<dbReference type="InterPro" id="IPR028350">
    <property type="entry name" value="DNAC/IstB-like"/>
</dbReference>
<dbReference type="CDD" id="cd00009">
    <property type="entry name" value="AAA"/>
    <property type="match status" value="1"/>
</dbReference>
<proteinExistence type="predicted"/>
<dbReference type="GO" id="GO:0005524">
    <property type="term" value="F:ATP binding"/>
    <property type="evidence" value="ECO:0007669"/>
    <property type="project" value="UniProtKB-KW"/>
</dbReference>
<dbReference type="EMBL" id="SLWK01000036">
    <property type="protein sequence ID" value="TCO00620.1"/>
    <property type="molecule type" value="Genomic_DNA"/>
</dbReference>
<dbReference type="Gene3D" id="3.40.50.300">
    <property type="entry name" value="P-loop containing nucleotide triphosphate hydrolases"/>
    <property type="match status" value="1"/>
</dbReference>